<evidence type="ECO:0000313" key="5">
    <source>
        <dbReference type="EMBL" id="MQL77999.1"/>
    </source>
</evidence>
<feature type="zinc finger region" description="FLZ-type" evidence="3">
    <location>
        <begin position="164"/>
        <end position="207"/>
    </location>
</feature>
<comment type="similarity">
    <text evidence="1">Belongs to the FLZ family.</text>
</comment>
<comment type="caution">
    <text evidence="5">The sequence shown here is derived from an EMBL/GenBank/DDBJ whole genome shotgun (WGS) entry which is preliminary data.</text>
</comment>
<dbReference type="InterPro" id="IPR007650">
    <property type="entry name" value="Zf-FLZ_dom"/>
</dbReference>
<dbReference type="OrthoDB" id="1932717at2759"/>
<keyword evidence="6" id="KW-1185">Reference proteome</keyword>
<dbReference type="PANTHER" id="PTHR47208:SF5">
    <property type="entry name" value="FCS-LIKE ZINC FINGER 12-RELATED"/>
    <property type="match status" value="1"/>
</dbReference>
<gene>
    <name evidence="5" type="ORF">Taro_010438</name>
</gene>
<evidence type="ECO:0000313" key="6">
    <source>
        <dbReference type="Proteomes" id="UP000652761"/>
    </source>
</evidence>
<dbReference type="AlphaFoldDB" id="A0A843UCZ2"/>
<accession>A0A843UCZ2</accession>
<reference evidence="5" key="1">
    <citation type="submission" date="2017-07" db="EMBL/GenBank/DDBJ databases">
        <title>Taro Niue Genome Assembly and Annotation.</title>
        <authorList>
            <person name="Atibalentja N."/>
            <person name="Keating K."/>
            <person name="Fields C.J."/>
        </authorList>
    </citation>
    <scope>NUCLEOTIDE SEQUENCE</scope>
    <source>
        <strain evidence="5">Niue_2</strain>
        <tissue evidence="5">Leaf</tissue>
    </source>
</reference>
<organism evidence="5 6">
    <name type="scientific">Colocasia esculenta</name>
    <name type="common">Wild taro</name>
    <name type="synonym">Arum esculentum</name>
    <dbReference type="NCBI Taxonomy" id="4460"/>
    <lineage>
        <taxon>Eukaryota</taxon>
        <taxon>Viridiplantae</taxon>
        <taxon>Streptophyta</taxon>
        <taxon>Embryophyta</taxon>
        <taxon>Tracheophyta</taxon>
        <taxon>Spermatophyta</taxon>
        <taxon>Magnoliopsida</taxon>
        <taxon>Liliopsida</taxon>
        <taxon>Araceae</taxon>
        <taxon>Aroideae</taxon>
        <taxon>Colocasieae</taxon>
        <taxon>Colocasia</taxon>
    </lineage>
</organism>
<feature type="domain" description="FLZ-type" evidence="4">
    <location>
        <begin position="164"/>
        <end position="207"/>
    </location>
</feature>
<evidence type="ECO:0000256" key="3">
    <source>
        <dbReference type="PROSITE-ProRule" id="PRU01131"/>
    </source>
</evidence>
<dbReference type="Pfam" id="PF04570">
    <property type="entry name" value="zf-FLZ"/>
    <property type="match status" value="1"/>
</dbReference>
<sequence>MLGKRTRLAWDSKKPEPITVEARDGHRAAETVMSPLERSPRGWKNRESAGVGLGIVAALEKSGSGGDVAAKAVMGSPRVGAPSPVLGSPARVGGGVTWEGCCGGAGAAGGGAVRGKNTCRGVFCAVDEEEDGCEARWGERGSLCSSAYLHRTAAEDFRVFPAADFLSSCYLCKKKLHGEDIYMYRGEKAFCSMECRYRQIVIDEYQENYAGQVPKLSSDVSISNYSGGRLFYTGVAVA</sequence>
<keyword evidence="2" id="KW-0479">Metal-binding</keyword>
<dbReference type="EMBL" id="NMUH01000377">
    <property type="protein sequence ID" value="MQL77999.1"/>
    <property type="molecule type" value="Genomic_DNA"/>
</dbReference>
<dbReference type="GO" id="GO:0046872">
    <property type="term" value="F:metal ion binding"/>
    <property type="evidence" value="ECO:0007669"/>
    <property type="project" value="UniProtKB-KW"/>
</dbReference>
<evidence type="ECO:0000256" key="1">
    <source>
        <dbReference type="ARBA" id="ARBA00009374"/>
    </source>
</evidence>
<name>A0A843UCZ2_COLES</name>
<evidence type="ECO:0000259" key="4">
    <source>
        <dbReference type="PROSITE" id="PS51795"/>
    </source>
</evidence>
<dbReference type="InterPro" id="IPR044604">
    <property type="entry name" value="FLZ12/13/14"/>
</dbReference>
<evidence type="ECO:0000256" key="2">
    <source>
        <dbReference type="ARBA" id="ARBA00022723"/>
    </source>
</evidence>
<dbReference type="PANTHER" id="PTHR47208">
    <property type="entry name" value="OS02G0174800 PROTEIN"/>
    <property type="match status" value="1"/>
</dbReference>
<dbReference type="Proteomes" id="UP000652761">
    <property type="component" value="Unassembled WGS sequence"/>
</dbReference>
<protein>
    <recommendedName>
        <fullName evidence="4">FLZ-type domain-containing protein</fullName>
    </recommendedName>
</protein>
<dbReference type="PROSITE" id="PS51795">
    <property type="entry name" value="ZF_FLZ"/>
    <property type="match status" value="1"/>
</dbReference>
<proteinExistence type="inferred from homology"/>